<dbReference type="EMBL" id="RRYP01009447">
    <property type="protein sequence ID" value="TNV79063.1"/>
    <property type="molecule type" value="Genomic_DNA"/>
</dbReference>
<protein>
    <recommendedName>
        <fullName evidence="2">Carboxypeptidase</fullName>
        <ecNumber evidence="2">3.4.16.-</ecNumber>
    </recommendedName>
</protein>
<dbReference type="InterPro" id="IPR018202">
    <property type="entry name" value="Ser_caboxypep_ser_AS"/>
</dbReference>
<dbReference type="OrthoDB" id="443318at2759"/>
<dbReference type="PANTHER" id="PTHR11802:SF201">
    <property type="entry name" value="CARBOXYPEPTIDASE"/>
    <property type="match status" value="1"/>
</dbReference>
<dbReference type="SUPFAM" id="SSF53474">
    <property type="entry name" value="alpha/beta-Hydrolases"/>
    <property type="match status" value="1"/>
</dbReference>
<evidence type="ECO:0000256" key="1">
    <source>
        <dbReference type="ARBA" id="ARBA00009431"/>
    </source>
</evidence>
<sequence>MPDLSFGLYSGLLPIAGTSKQLHYVAALSQGDWTSDPIILWFNGGPGCSSMLGWTQEHGPYVVEDGQTQFGVNQYSWNKMATVIYFDSPAGVGYSICGDQKECQFDDNNTADDNLAAFLTLMTEKLPQLQGNPLYIAGESYAGIYVPKLAQKIDDYIVNKKGPYLPNMKGIIVGNPVTDHKVDGKPAQFEMAYWYGLIDDGLYNNVKANCNLSYWDFDAGLLSAQCKNWLNTFNSLISNVNHYDFLGKCYVEPQPSNQFIQSKLQSRQLQDAPFFTVSDYTPFDSPLTAPKELQLIPPCVYALPVYYYLNTRAVMDALHIPQTVTKWDFCLDKGDLSYTRGREGSIAIYPLLKDKYKILVYSGDTDGVVPTYGTKAWVGETLAWPVTKKYAQFFVDGQVGGYSEQRGNMVYATIHGAGHMAAQWRRSYTYTVVKGFLTQ</sequence>
<dbReference type="Proteomes" id="UP000785679">
    <property type="component" value="Unassembled WGS sequence"/>
</dbReference>
<proteinExistence type="inferred from homology"/>
<dbReference type="AlphaFoldDB" id="A0A8J8NQ90"/>
<accession>A0A8J8NQ90</accession>
<keyword evidence="4" id="KW-1185">Reference proteome</keyword>
<reference evidence="3" key="1">
    <citation type="submission" date="2019-06" db="EMBL/GenBank/DDBJ databases">
        <authorList>
            <person name="Zheng W."/>
        </authorList>
    </citation>
    <scope>NUCLEOTIDE SEQUENCE</scope>
    <source>
        <strain evidence="3">QDHG01</strain>
    </source>
</reference>
<comment type="caution">
    <text evidence="3">The sequence shown here is derived from an EMBL/GenBank/DDBJ whole genome shotgun (WGS) entry which is preliminary data.</text>
</comment>
<dbReference type="Pfam" id="PF00450">
    <property type="entry name" value="Peptidase_S10"/>
    <property type="match status" value="1"/>
</dbReference>
<comment type="similarity">
    <text evidence="1 2">Belongs to the peptidase S10 family.</text>
</comment>
<dbReference type="PANTHER" id="PTHR11802">
    <property type="entry name" value="SERINE PROTEASE FAMILY S10 SERINE CARBOXYPEPTIDASE"/>
    <property type="match status" value="1"/>
</dbReference>
<name>A0A8J8NQ90_HALGN</name>
<dbReference type="Gene3D" id="3.40.50.12670">
    <property type="match status" value="1"/>
</dbReference>
<keyword evidence="2" id="KW-0378">Hydrolase</keyword>
<dbReference type="PRINTS" id="PR00724">
    <property type="entry name" value="CRBOXYPTASEC"/>
</dbReference>
<evidence type="ECO:0000256" key="2">
    <source>
        <dbReference type="RuleBase" id="RU361156"/>
    </source>
</evidence>
<dbReference type="PROSITE" id="PS00131">
    <property type="entry name" value="CARBOXYPEPT_SER_SER"/>
    <property type="match status" value="1"/>
</dbReference>
<gene>
    <name evidence="3" type="ORF">FGO68_gene7072</name>
</gene>
<evidence type="ECO:0000313" key="4">
    <source>
        <dbReference type="Proteomes" id="UP000785679"/>
    </source>
</evidence>
<dbReference type="EC" id="3.4.16.-" evidence="2"/>
<evidence type="ECO:0000313" key="3">
    <source>
        <dbReference type="EMBL" id="TNV79063.1"/>
    </source>
</evidence>
<dbReference type="InterPro" id="IPR029058">
    <property type="entry name" value="AB_hydrolase_fold"/>
</dbReference>
<dbReference type="GO" id="GO:0004185">
    <property type="term" value="F:serine-type carboxypeptidase activity"/>
    <property type="evidence" value="ECO:0007669"/>
    <property type="project" value="UniProtKB-UniRule"/>
</dbReference>
<organism evidence="3 4">
    <name type="scientific">Halteria grandinella</name>
    <dbReference type="NCBI Taxonomy" id="5974"/>
    <lineage>
        <taxon>Eukaryota</taxon>
        <taxon>Sar</taxon>
        <taxon>Alveolata</taxon>
        <taxon>Ciliophora</taxon>
        <taxon>Intramacronucleata</taxon>
        <taxon>Spirotrichea</taxon>
        <taxon>Stichotrichia</taxon>
        <taxon>Sporadotrichida</taxon>
        <taxon>Halteriidae</taxon>
        <taxon>Halteria</taxon>
    </lineage>
</organism>
<dbReference type="Gene3D" id="3.40.50.1820">
    <property type="entry name" value="alpha/beta hydrolase"/>
    <property type="match status" value="1"/>
</dbReference>
<keyword evidence="2" id="KW-0645">Protease</keyword>
<dbReference type="InterPro" id="IPR001563">
    <property type="entry name" value="Peptidase_S10"/>
</dbReference>
<keyword evidence="2" id="KW-0121">Carboxypeptidase</keyword>
<dbReference type="GO" id="GO:0006508">
    <property type="term" value="P:proteolysis"/>
    <property type="evidence" value="ECO:0007669"/>
    <property type="project" value="UniProtKB-KW"/>
</dbReference>